<keyword evidence="2" id="KW-0732">Signal</keyword>
<dbReference type="eggNOG" id="KOG2177">
    <property type="taxonomic scope" value="Eukaryota"/>
</dbReference>
<keyword evidence="8" id="KW-0675">Receptor</keyword>
<evidence type="ECO:0000256" key="5">
    <source>
        <dbReference type="ARBA" id="ARBA00023157"/>
    </source>
</evidence>
<dbReference type="Proteomes" id="UP000010556">
    <property type="component" value="Unassembled WGS sequence"/>
</dbReference>
<dbReference type="GO" id="GO:0007155">
    <property type="term" value="P:cell adhesion"/>
    <property type="evidence" value="ECO:0007669"/>
    <property type="project" value="TreeGrafter"/>
</dbReference>
<evidence type="ECO:0000256" key="3">
    <source>
        <dbReference type="ARBA" id="ARBA00022771"/>
    </source>
</evidence>
<keyword evidence="5" id="KW-1015">Disulfide bond</keyword>
<dbReference type="InterPro" id="IPR000315">
    <property type="entry name" value="Znf_B-box"/>
</dbReference>
<evidence type="ECO:0000256" key="4">
    <source>
        <dbReference type="ARBA" id="ARBA00022833"/>
    </source>
</evidence>
<dbReference type="Pfam" id="PF00643">
    <property type="entry name" value="zf-B_box"/>
    <property type="match status" value="1"/>
</dbReference>
<name>L5LF69_MYODS</name>
<dbReference type="PANTHER" id="PTHR10517">
    <property type="entry name" value="FOLATE RECEPTOR"/>
    <property type="match status" value="1"/>
</dbReference>
<dbReference type="InterPro" id="IPR018143">
    <property type="entry name" value="Folate_rcpt-like"/>
</dbReference>
<accession>L5LF69</accession>
<dbReference type="SUPFAM" id="SSF57845">
    <property type="entry name" value="B-box zinc-binding domain"/>
    <property type="match status" value="1"/>
</dbReference>
<dbReference type="GO" id="GO:0007342">
    <property type="term" value="P:fusion of sperm to egg plasma membrane involved in single fertilization"/>
    <property type="evidence" value="ECO:0007669"/>
    <property type="project" value="TreeGrafter"/>
</dbReference>
<evidence type="ECO:0000313" key="9">
    <source>
        <dbReference type="Proteomes" id="UP000010556"/>
    </source>
</evidence>
<dbReference type="EMBL" id="KB112773">
    <property type="protein sequence ID" value="ELK24670.1"/>
    <property type="molecule type" value="Genomic_DNA"/>
</dbReference>
<keyword evidence="3 6" id="KW-0863">Zinc-finger</keyword>
<dbReference type="Pfam" id="PF03024">
    <property type="entry name" value="Folate_rec"/>
    <property type="match status" value="1"/>
</dbReference>
<dbReference type="GO" id="GO:0008270">
    <property type="term" value="F:zinc ion binding"/>
    <property type="evidence" value="ECO:0007669"/>
    <property type="project" value="UniProtKB-KW"/>
</dbReference>
<reference evidence="9" key="1">
    <citation type="journal article" date="2013" name="Science">
        <title>Comparative analysis of bat genomes provides insight into the evolution of flight and immunity.</title>
        <authorList>
            <person name="Zhang G."/>
            <person name="Cowled C."/>
            <person name="Shi Z."/>
            <person name="Huang Z."/>
            <person name="Bishop-Lilly K.A."/>
            <person name="Fang X."/>
            <person name="Wynne J.W."/>
            <person name="Xiong Z."/>
            <person name="Baker M.L."/>
            <person name="Zhao W."/>
            <person name="Tachedjian M."/>
            <person name="Zhu Y."/>
            <person name="Zhou P."/>
            <person name="Jiang X."/>
            <person name="Ng J."/>
            <person name="Yang L."/>
            <person name="Wu L."/>
            <person name="Xiao J."/>
            <person name="Feng Y."/>
            <person name="Chen Y."/>
            <person name="Sun X."/>
            <person name="Zhang Y."/>
            <person name="Marsh G.A."/>
            <person name="Crameri G."/>
            <person name="Broder C.C."/>
            <person name="Frey K.G."/>
            <person name="Wang L.F."/>
            <person name="Wang J."/>
        </authorList>
    </citation>
    <scope>NUCLEOTIDE SEQUENCE [LARGE SCALE GENOMIC DNA]</scope>
</reference>
<keyword evidence="9" id="KW-1185">Reference proteome</keyword>
<dbReference type="Gene3D" id="3.30.160.60">
    <property type="entry name" value="Classic Zinc Finger"/>
    <property type="match status" value="1"/>
</dbReference>
<comment type="similarity">
    <text evidence="1">Belongs to the folate receptor family.</text>
</comment>
<evidence type="ECO:0000259" key="7">
    <source>
        <dbReference type="PROSITE" id="PS50119"/>
    </source>
</evidence>
<protein>
    <submittedName>
        <fullName evidence="8">Folate receptor alpha</fullName>
    </submittedName>
</protein>
<evidence type="ECO:0000313" key="8">
    <source>
        <dbReference type="EMBL" id="ELK24670.1"/>
    </source>
</evidence>
<dbReference type="PANTHER" id="PTHR10517:SF15">
    <property type="entry name" value="FOLATE RECEPTOR ALPHA"/>
    <property type="match status" value="1"/>
</dbReference>
<evidence type="ECO:0000256" key="6">
    <source>
        <dbReference type="PROSITE-ProRule" id="PRU00024"/>
    </source>
</evidence>
<dbReference type="SMART" id="SM00336">
    <property type="entry name" value="BBOX"/>
    <property type="match status" value="1"/>
</dbReference>
<evidence type="ECO:0000256" key="2">
    <source>
        <dbReference type="ARBA" id="ARBA00022729"/>
    </source>
</evidence>
<dbReference type="GO" id="GO:0035036">
    <property type="term" value="P:sperm-egg recognition"/>
    <property type="evidence" value="ECO:0007669"/>
    <property type="project" value="TreeGrafter"/>
</dbReference>
<organism evidence="8 9">
    <name type="scientific">Myotis davidii</name>
    <name type="common">David's myotis</name>
    <dbReference type="NCBI Taxonomy" id="225400"/>
    <lineage>
        <taxon>Eukaryota</taxon>
        <taxon>Metazoa</taxon>
        <taxon>Chordata</taxon>
        <taxon>Craniata</taxon>
        <taxon>Vertebrata</taxon>
        <taxon>Euteleostomi</taxon>
        <taxon>Mammalia</taxon>
        <taxon>Eutheria</taxon>
        <taxon>Laurasiatheria</taxon>
        <taxon>Chiroptera</taxon>
        <taxon>Yangochiroptera</taxon>
        <taxon>Vespertilionidae</taxon>
        <taxon>Myotis</taxon>
    </lineage>
</organism>
<keyword evidence="4" id="KW-0862">Zinc</keyword>
<keyword evidence="3 6" id="KW-0479">Metal-binding</keyword>
<sequence>MRGKRKRQEEPLCKKHREALTLFCEKDLELLCAQCRVSSNHQDQPLVPIEEAAASHRGMLKRNIEAKINHLEVVEMLYKNQVENTWEVKRKMEKWGEELDNECQEIKCFLAIEQNEIDNNLLIEEKDVEEKLIENGRQISYHRFRVSSLLSKTKDKCLQTDEDLLTGIESIHNRFNWDHCGPMKPSCKRHSIQDTCLYECSPNLGPWIQEVNQSWRKDQILNVPLCKEDCESWWEDCCTSYTCKSNWHKGWNWTSGSNECPVKAACHRFDFYFPTPAALCSEIWRHSYKVSNYSRGSGRCI</sequence>
<feature type="domain" description="B box-type" evidence="7">
    <location>
        <begin position="8"/>
        <end position="49"/>
    </location>
</feature>
<dbReference type="GO" id="GO:0038023">
    <property type="term" value="F:signaling receptor activity"/>
    <property type="evidence" value="ECO:0007669"/>
    <property type="project" value="TreeGrafter"/>
</dbReference>
<dbReference type="AlphaFoldDB" id="L5LF69"/>
<dbReference type="GO" id="GO:0009897">
    <property type="term" value="C:external side of plasma membrane"/>
    <property type="evidence" value="ECO:0007669"/>
    <property type="project" value="TreeGrafter"/>
</dbReference>
<gene>
    <name evidence="8" type="ORF">MDA_GLEAN10014177</name>
</gene>
<proteinExistence type="inferred from homology"/>
<dbReference type="InterPro" id="IPR004269">
    <property type="entry name" value="Folate_rcpt"/>
</dbReference>
<evidence type="ECO:0000256" key="1">
    <source>
        <dbReference type="ARBA" id="ARBA00007932"/>
    </source>
</evidence>
<dbReference type="PROSITE" id="PS50119">
    <property type="entry name" value="ZF_BBOX"/>
    <property type="match status" value="1"/>
</dbReference>